<feature type="region of interest" description="Disordered" evidence="1">
    <location>
        <begin position="213"/>
        <end position="255"/>
    </location>
</feature>
<gene>
    <name evidence="2" type="ORF">KFL_000210550</name>
</gene>
<proteinExistence type="predicted"/>
<sequence>MQRPSVYVGVPEPSSGYLSKASPRHASPAYAATEIVEEQLVTSHEKPAVKKSVWSMKPEETVHLIPLILVLSGLIVSLPTFYNAYQGLPLSTTHRLGGSSAVQMQSMASGDSILIHPELGRSVRDASYEALKLSASQKDWEDAQPSEEVVALRKAEKELKKRKVRSAGLGAIFKSAKTGDAGIENVVQKVGDAVFETEEKSVAAGGERIAAAIKKIDPTKKDKKKGGKQEKKKSTTKGEGKKKGQKTAGEGRPEH</sequence>
<dbReference type="EMBL" id="DF236970">
    <property type="protein sequence ID" value="GAQ78967.1"/>
    <property type="molecule type" value="Genomic_DNA"/>
</dbReference>
<dbReference type="AlphaFoldDB" id="A0A1Y1HQX4"/>
<feature type="compositionally biased region" description="Basic and acidic residues" evidence="1">
    <location>
        <begin position="227"/>
        <end position="242"/>
    </location>
</feature>
<keyword evidence="3" id="KW-1185">Reference proteome</keyword>
<name>A0A1Y1HQX4_KLENI</name>
<evidence type="ECO:0000256" key="1">
    <source>
        <dbReference type="SAM" id="MobiDB-lite"/>
    </source>
</evidence>
<organism evidence="2 3">
    <name type="scientific">Klebsormidium nitens</name>
    <name type="common">Green alga</name>
    <name type="synonym">Ulothrix nitens</name>
    <dbReference type="NCBI Taxonomy" id="105231"/>
    <lineage>
        <taxon>Eukaryota</taxon>
        <taxon>Viridiplantae</taxon>
        <taxon>Streptophyta</taxon>
        <taxon>Klebsormidiophyceae</taxon>
        <taxon>Klebsormidiales</taxon>
        <taxon>Klebsormidiaceae</taxon>
        <taxon>Klebsormidium</taxon>
    </lineage>
</organism>
<dbReference type="Proteomes" id="UP000054558">
    <property type="component" value="Unassembled WGS sequence"/>
</dbReference>
<evidence type="ECO:0000313" key="2">
    <source>
        <dbReference type="EMBL" id="GAQ78967.1"/>
    </source>
</evidence>
<reference evidence="2 3" key="1">
    <citation type="journal article" date="2014" name="Nat. Commun.">
        <title>Klebsormidium flaccidum genome reveals primary factors for plant terrestrial adaptation.</title>
        <authorList>
            <person name="Hori K."/>
            <person name="Maruyama F."/>
            <person name="Fujisawa T."/>
            <person name="Togashi T."/>
            <person name="Yamamoto N."/>
            <person name="Seo M."/>
            <person name="Sato S."/>
            <person name="Yamada T."/>
            <person name="Mori H."/>
            <person name="Tajima N."/>
            <person name="Moriyama T."/>
            <person name="Ikeuchi M."/>
            <person name="Watanabe M."/>
            <person name="Wada H."/>
            <person name="Kobayashi K."/>
            <person name="Saito M."/>
            <person name="Masuda T."/>
            <person name="Sasaki-Sekimoto Y."/>
            <person name="Mashiguchi K."/>
            <person name="Awai K."/>
            <person name="Shimojima M."/>
            <person name="Masuda S."/>
            <person name="Iwai M."/>
            <person name="Nobusawa T."/>
            <person name="Narise T."/>
            <person name="Kondo S."/>
            <person name="Saito H."/>
            <person name="Sato R."/>
            <person name="Murakawa M."/>
            <person name="Ihara Y."/>
            <person name="Oshima-Yamada Y."/>
            <person name="Ohtaka K."/>
            <person name="Satoh M."/>
            <person name="Sonobe K."/>
            <person name="Ishii M."/>
            <person name="Ohtani R."/>
            <person name="Kanamori-Sato M."/>
            <person name="Honoki R."/>
            <person name="Miyazaki D."/>
            <person name="Mochizuki H."/>
            <person name="Umetsu J."/>
            <person name="Higashi K."/>
            <person name="Shibata D."/>
            <person name="Kamiya Y."/>
            <person name="Sato N."/>
            <person name="Nakamura Y."/>
            <person name="Tabata S."/>
            <person name="Ida S."/>
            <person name="Kurokawa K."/>
            <person name="Ohta H."/>
        </authorList>
    </citation>
    <scope>NUCLEOTIDE SEQUENCE [LARGE SCALE GENOMIC DNA]</scope>
    <source>
        <strain evidence="2 3">NIES-2285</strain>
    </source>
</reference>
<accession>A0A1Y1HQX4</accession>
<evidence type="ECO:0000313" key="3">
    <source>
        <dbReference type="Proteomes" id="UP000054558"/>
    </source>
</evidence>
<protein>
    <submittedName>
        <fullName evidence="2">Uncharacterized protein</fullName>
    </submittedName>
</protein>